<keyword evidence="1" id="KW-0378">Hydrolase</keyword>
<dbReference type="AlphaFoldDB" id="A0A4R2QAZ2"/>
<feature type="domain" description="Beta-lactamase-related" evidence="2">
    <location>
        <begin position="41"/>
        <end position="333"/>
    </location>
</feature>
<dbReference type="PANTHER" id="PTHR43283">
    <property type="entry name" value="BETA-LACTAMASE-RELATED"/>
    <property type="match status" value="1"/>
</dbReference>
<dbReference type="InterPro" id="IPR001466">
    <property type="entry name" value="Beta-lactam-related"/>
</dbReference>
<comment type="caution">
    <text evidence="3">The sequence shown here is derived from an EMBL/GenBank/DDBJ whole genome shotgun (WGS) entry which is preliminary data.</text>
</comment>
<dbReference type="Pfam" id="PF00144">
    <property type="entry name" value="Beta-lactamase"/>
    <property type="match status" value="1"/>
</dbReference>
<dbReference type="EMBL" id="SLXQ01000016">
    <property type="protein sequence ID" value="TCP45424.1"/>
    <property type="molecule type" value="Genomic_DNA"/>
</dbReference>
<protein>
    <submittedName>
        <fullName evidence="3">CubicO group peptidase (Beta-lactamase class C family)</fullName>
    </submittedName>
</protein>
<accession>A0A4R2QAZ2</accession>
<dbReference type="InterPro" id="IPR012338">
    <property type="entry name" value="Beta-lactam/transpept-like"/>
</dbReference>
<dbReference type="OrthoDB" id="9809635at2"/>
<dbReference type="GO" id="GO:0016787">
    <property type="term" value="F:hydrolase activity"/>
    <property type="evidence" value="ECO:0007669"/>
    <property type="project" value="UniProtKB-KW"/>
</dbReference>
<evidence type="ECO:0000313" key="3">
    <source>
        <dbReference type="EMBL" id="TCP45424.1"/>
    </source>
</evidence>
<evidence type="ECO:0000259" key="2">
    <source>
        <dbReference type="Pfam" id="PF00144"/>
    </source>
</evidence>
<dbReference type="InterPro" id="IPR050789">
    <property type="entry name" value="Diverse_Enzym_Activities"/>
</dbReference>
<evidence type="ECO:0000256" key="1">
    <source>
        <dbReference type="ARBA" id="ARBA00022801"/>
    </source>
</evidence>
<dbReference type="PANTHER" id="PTHR43283:SF11">
    <property type="entry name" value="BETA-LACTAMASE-RELATED DOMAIN-CONTAINING PROTEIN"/>
    <property type="match status" value="1"/>
</dbReference>
<proteinExistence type="predicted"/>
<dbReference type="Proteomes" id="UP000294911">
    <property type="component" value="Unassembled WGS sequence"/>
</dbReference>
<dbReference type="Gene3D" id="3.40.710.10">
    <property type="entry name" value="DD-peptidase/beta-lactamase superfamily"/>
    <property type="match status" value="1"/>
</dbReference>
<organism evidence="3 4">
    <name type="scientific">Tamaricihabitans halophyticus</name>
    <dbReference type="NCBI Taxonomy" id="1262583"/>
    <lineage>
        <taxon>Bacteria</taxon>
        <taxon>Bacillati</taxon>
        <taxon>Actinomycetota</taxon>
        <taxon>Actinomycetes</taxon>
        <taxon>Pseudonocardiales</taxon>
        <taxon>Pseudonocardiaceae</taxon>
        <taxon>Tamaricihabitans</taxon>
    </lineage>
</organism>
<sequence length="345" mass="36852">MSAVAELLHEGRSRRVYSAAAWSVGTTEGTLTAGELGTRRWDGPAVDGTELWDLASVTKPIVGLAVLALADRGALRLSDPVDRYLPQSRGGDKARITVRQLLAHTSGLPGGVPLFRSHPSRAELLEALYAVPLRGAPGSLVEYSSPGFILLGLLAEAATGRGLAELITELVCRPLGMHETAFLPGSSGARRAVSTEYCAWRGQLVTGQVHDENTVVLGGIAGHAGLFGTRADLDLLGRELLSGSPTLLRPETHATMISCQTEHLGLRRMLGWQGKDSVGCPVGDMVSDDSYGHTGFTGTSLWIDPAAGRYAVLLTNRVHPNRENPDIEWVRADFHRLALHGHGRN</sequence>
<evidence type="ECO:0000313" key="4">
    <source>
        <dbReference type="Proteomes" id="UP000294911"/>
    </source>
</evidence>
<dbReference type="RefSeq" id="WP_132880080.1">
    <property type="nucleotide sequence ID" value="NZ_SLXQ01000016.1"/>
</dbReference>
<keyword evidence="4" id="KW-1185">Reference proteome</keyword>
<gene>
    <name evidence="3" type="ORF">EV191_11666</name>
</gene>
<dbReference type="SUPFAM" id="SSF56601">
    <property type="entry name" value="beta-lactamase/transpeptidase-like"/>
    <property type="match status" value="1"/>
</dbReference>
<name>A0A4R2QAZ2_9PSEU</name>
<reference evidence="3 4" key="1">
    <citation type="submission" date="2019-03" db="EMBL/GenBank/DDBJ databases">
        <title>Genomic Encyclopedia of Type Strains, Phase IV (KMG-IV): sequencing the most valuable type-strain genomes for metagenomic binning, comparative biology and taxonomic classification.</title>
        <authorList>
            <person name="Goeker M."/>
        </authorList>
    </citation>
    <scope>NUCLEOTIDE SEQUENCE [LARGE SCALE GENOMIC DNA]</scope>
    <source>
        <strain evidence="3 4">DSM 45765</strain>
    </source>
</reference>